<protein>
    <submittedName>
        <fullName evidence="1">Uncharacterized protein</fullName>
    </submittedName>
</protein>
<evidence type="ECO:0000313" key="2">
    <source>
        <dbReference type="Proteomes" id="UP000596276"/>
    </source>
</evidence>
<proteinExistence type="predicted"/>
<evidence type="ECO:0000313" key="1">
    <source>
        <dbReference type="EMBL" id="QRD88169.1"/>
    </source>
</evidence>
<gene>
    <name evidence="1" type="ORF">F9C07_1147</name>
</gene>
<reference evidence="2" key="1">
    <citation type="journal article" date="2021" name="G3 (Bethesda)">
        <title>Chromosome assembled and annotated genome sequence of Aspergillus flavus NRRL 3357.</title>
        <authorList>
            <person name="Skerker J.M."/>
            <person name="Pianalto K.M."/>
            <person name="Mondo S.J."/>
            <person name="Yang K."/>
            <person name="Arkin A.P."/>
            <person name="Keller N.P."/>
            <person name="Grigoriev I.V."/>
            <person name="Louise Glass N.L."/>
        </authorList>
    </citation>
    <scope>NUCLEOTIDE SEQUENCE [LARGE SCALE GENOMIC DNA]</scope>
    <source>
        <strain evidence="2">ATCC 200026 / FGSC A1120 / IAM 13836 / NRRL 3357 / JCM 12722 / SRRC 167</strain>
    </source>
</reference>
<keyword evidence="2" id="KW-1185">Reference proteome</keyword>
<sequence length="56" mass="6524">MLQIIFTARQNEPSQKRLQPDSVLGAFYFTSGAQRHVLDLFSPIFDFGEYTKSLWQ</sequence>
<dbReference type="EMBL" id="CP044619">
    <property type="protein sequence ID" value="QRD88169.1"/>
    <property type="molecule type" value="Genomic_DNA"/>
</dbReference>
<dbReference type="AlphaFoldDB" id="A0A7U2QXC8"/>
<accession>A0A7U2QXC8</accession>
<dbReference type="VEuPathDB" id="FungiDB:F9C07_1147"/>
<dbReference type="Proteomes" id="UP000596276">
    <property type="component" value="Chromosome 1"/>
</dbReference>
<organism evidence="1 2">
    <name type="scientific">Aspergillus flavus (strain ATCC 200026 / FGSC A1120 / IAM 13836 / NRRL 3357 / JCM 12722 / SRRC 167)</name>
    <dbReference type="NCBI Taxonomy" id="332952"/>
    <lineage>
        <taxon>Eukaryota</taxon>
        <taxon>Fungi</taxon>
        <taxon>Dikarya</taxon>
        <taxon>Ascomycota</taxon>
        <taxon>Pezizomycotina</taxon>
        <taxon>Eurotiomycetes</taxon>
        <taxon>Eurotiomycetidae</taxon>
        <taxon>Eurotiales</taxon>
        <taxon>Aspergillaceae</taxon>
        <taxon>Aspergillus</taxon>
        <taxon>Aspergillus subgen. Circumdati</taxon>
    </lineage>
</organism>
<name>A0A7U2QXC8_ASPFN</name>